<keyword evidence="1" id="KW-0238">DNA-binding</keyword>
<dbReference type="SUPFAM" id="SSF47095">
    <property type="entry name" value="HMG-box"/>
    <property type="match status" value="1"/>
</dbReference>
<accession>A0AAW2HCJ2</accession>
<dbReference type="InterPro" id="IPR039655">
    <property type="entry name" value="HBP1"/>
</dbReference>
<dbReference type="GO" id="GO:0000978">
    <property type="term" value="F:RNA polymerase II cis-regulatory region sequence-specific DNA binding"/>
    <property type="evidence" value="ECO:0007669"/>
    <property type="project" value="TreeGrafter"/>
</dbReference>
<evidence type="ECO:0000313" key="4">
    <source>
        <dbReference type="EMBL" id="KAL0267469.1"/>
    </source>
</evidence>
<dbReference type="PROSITE" id="PS50118">
    <property type="entry name" value="HMG_BOX_2"/>
    <property type="match status" value="1"/>
</dbReference>
<dbReference type="AlphaFoldDB" id="A0AAW2HCJ2"/>
<keyword evidence="1" id="KW-0539">Nucleus</keyword>
<dbReference type="PANTHER" id="PTHR15499:SF3">
    <property type="entry name" value="HMG BOX-CONTAINING PROTEIN 1"/>
    <property type="match status" value="1"/>
</dbReference>
<dbReference type="Gene3D" id="1.10.30.10">
    <property type="entry name" value="High mobility group box domain"/>
    <property type="match status" value="1"/>
</dbReference>
<dbReference type="PANTHER" id="PTHR15499">
    <property type="entry name" value="HMG BOX-CONTAINING PROTEIN 1"/>
    <property type="match status" value="1"/>
</dbReference>
<dbReference type="InterPro" id="IPR009071">
    <property type="entry name" value="HMG_box_dom"/>
</dbReference>
<feature type="region of interest" description="Disordered" evidence="2">
    <location>
        <begin position="470"/>
        <end position="510"/>
    </location>
</feature>
<protein>
    <recommendedName>
        <fullName evidence="3">HMG box domain-containing protein</fullName>
    </recommendedName>
</protein>
<gene>
    <name evidence="4" type="ORF">PYX00_009727</name>
</gene>
<evidence type="ECO:0000256" key="1">
    <source>
        <dbReference type="PROSITE-ProRule" id="PRU00267"/>
    </source>
</evidence>
<evidence type="ECO:0000259" key="3">
    <source>
        <dbReference type="PROSITE" id="PS50118"/>
    </source>
</evidence>
<feature type="region of interest" description="Disordered" evidence="2">
    <location>
        <begin position="1"/>
        <end position="121"/>
    </location>
</feature>
<feature type="region of interest" description="Disordered" evidence="2">
    <location>
        <begin position="239"/>
        <end position="259"/>
    </location>
</feature>
<comment type="caution">
    <text evidence="4">The sequence shown here is derived from an EMBL/GenBank/DDBJ whole genome shotgun (WGS) entry which is preliminary data.</text>
</comment>
<feature type="compositionally biased region" description="Basic and acidic residues" evidence="2">
    <location>
        <begin position="487"/>
        <end position="510"/>
    </location>
</feature>
<feature type="domain" description="HMG box" evidence="3">
    <location>
        <begin position="509"/>
        <end position="577"/>
    </location>
</feature>
<dbReference type="Pfam" id="PF00505">
    <property type="entry name" value="HMG_box"/>
    <property type="match status" value="1"/>
</dbReference>
<feature type="compositionally biased region" description="Basic and acidic residues" evidence="2">
    <location>
        <begin position="11"/>
        <end position="20"/>
    </location>
</feature>
<dbReference type="InterPro" id="IPR036910">
    <property type="entry name" value="HMG_box_dom_sf"/>
</dbReference>
<sequence length="606" mass="68368">MDKEEDNVSNNEHHQAEDLSAKMARKSKPIPPPLNLTAMGESETSSSPLKDFAMVATSPRSPLVQKNLPFRKRAHSYSSTQTSSECDSPESPRVPASPVSKEPATAPSPSPCPQIKSPLSSPTSHFFNKRYLQEPIKSLLPSPNTSASFFNNECDPIKSPLANFAFFRPSSDILSLPMMEKNSMKSPLQTPTRSVFLQNHVDSTFFDADKLPLKSPLNTPTRPGFLAPPDIFVMPEPISVKPEPNDHQEPEKCKQDDSRSDLLKMHKDLTTKFRNEKENIADIQFSNDSIKQEPLELDFSNEKKSEIFDLRSPVNQVDLSSSIKTEKEEVSNHSDAIPPTLPLDCHKGNYKTDLEFGVKKEPSSPLRSDDRSQNSCCNDLLMSFPYNHFIDNKLLENYKFNNKNFLISQNVGYYCSDLNDSYFNSSSSESFTNNQIQNHNDINRLTNTSYNETNNLNRLNLMKGTGTYTKTQTYNKSKTNSNVMKRGMNDKTDEEGSKKSKKDQDDERPRRPMNAFMLFAKHQRPLLIQQHPGKDNRAISVVLGTAWRELDASERADYVSRAAAMATEHKKRHPDCWKRRRVRVNMNQNSGGNVASNAASDVSTTS</sequence>
<proteinExistence type="predicted"/>
<name>A0AAW2HCJ2_9NEOP</name>
<dbReference type="SMART" id="SM00398">
    <property type="entry name" value="HMG"/>
    <property type="match status" value="1"/>
</dbReference>
<reference evidence="4" key="1">
    <citation type="journal article" date="2024" name="Gigascience">
        <title>Chromosome-level genome of the poultry shaft louse Menopon gallinae provides insight into the host-switching and adaptive evolution of parasitic lice.</title>
        <authorList>
            <person name="Xu Y."/>
            <person name="Ma L."/>
            <person name="Liu S."/>
            <person name="Liang Y."/>
            <person name="Liu Q."/>
            <person name="He Z."/>
            <person name="Tian L."/>
            <person name="Duan Y."/>
            <person name="Cai W."/>
            <person name="Li H."/>
            <person name="Song F."/>
        </authorList>
    </citation>
    <scope>NUCLEOTIDE SEQUENCE</scope>
    <source>
        <strain evidence="4">Cailab_2023a</strain>
    </source>
</reference>
<feature type="region of interest" description="Disordered" evidence="2">
    <location>
        <begin position="585"/>
        <end position="606"/>
    </location>
</feature>
<feature type="compositionally biased region" description="Polar residues" evidence="2">
    <location>
        <begin position="76"/>
        <end position="86"/>
    </location>
</feature>
<feature type="compositionally biased region" description="Basic and acidic residues" evidence="2">
    <location>
        <begin position="243"/>
        <end position="259"/>
    </location>
</feature>
<dbReference type="EMBL" id="JARGDH010000005">
    <property type="protein sequence ID" value="KAL0267469.1"/>
    <property type="molecule type" value="Genomic_DNA"/>
</dbReference>
<dbReference type="GO" id="GO:0005634">
    <property type="term" value="C:nucleus"/>
    <property type="evidence" value="ECO:0007669"/>
    <property type="project" value="UniProtKB-UniRule"/>
</dbReference>
<feature type="DNA-binding region" description="HMG box" evidence="1">
    <location>
        <begin position="509"/>
        <end position="577"/>
    </location>
</feature>
<organism evidence="4">
    <name type="scientific">Menopon gallinae</name>
    <name type="common">poultry shaft louse</name>
    <dbReference type="NCBI Taxonomy" id="328185"/>
    <lineage>
        <taxon>Eukaryota</taxon>
        <taxon>Metazoa</taxon>
        <taxon>Ecdysozoa</taxon>
        <taxon>Arthropoda</taxon>
        <taxon>Hexapoda</taxon>
        <taxon>Insecta</taxon>
        <taxon>Pterygota</taxon>
        <taxon>Neoptera</taxon>
        <taxon>Paraneoptera</taxon>
        <taxon>Psocodea</taxon>
        <taxon>Troctomorpha</taxon>
        <taxon>Phthiraptera</taxon>
        <taxon>Amblycera</taxon>
        <taxon>Menoponidae</taxon>
        <taxon>Menopon</taxon>
    </lineage>
</organism>
<evidence type="ECO:0000256" key="2">
    <source>
        <dbReference type="SAM" id="MobiDB-lite"/>
    </source>
</evidence>
<dbReference type="GO" id="GO:0000981">
    <property type="term" value="F:DNA-binding transcription factor activity, RNA polymerase II-specific"/>
    <property type="evidence" value="ECO:0007669"/>
    <property type="project" value="TreeGrafter"/>
</dbReference>